<name>A0A443IAJ0_9GAMM</name>
<dbReference type="EMBL" id="JMEE01000038">
    <property type="protein sequence ID" value="RWR01241.1"/>
    <property type="molecule type" value="Genomic_DNA"/>
</dbReference>
<dbReference type="Proteomes" id="UP000288794">
    <property type="component" value="Unassembled WGS sequence"/>
</dbReference>
<proteinExistence type="inferred from homology"/>
<evidence type="ECO:0000259" key="4">
    <source>
        <dbReference type="Pfam" id="PF07859"/>
    </source>
</evidence>
<dbReference type="Gene3D" id="3.40.50.1820">
    <property type="entry name" value="alpha/beta hydrolase"/>
    <property type="match status" value="1"/>
</dbReference>
<gene>
    <name evidence="5" type="ORF">ED28_13980</name>
</gene>
<protein>
    <recommendedName>
        <fullName evidence="4">Alpha/beta hydrolase fold-3 domain-containing protein</fullName>
    </recommendedName>
</protein>
<dbReference type="InterPro" id="IPR002168">
    <property type="entry name" value="Lipase_GDXG_HIS_AS"/>
</dbReference>
<dbReference type="RefSeq" id="WP_128178675.1">
    <property type="nucleotide sequence ID" value="NZ_CP071409.1"/>
</dbReference>
<dbReference type="InterPro" id="IPR029058">
    <property type="entry name" value="AB_hydrolase_fold"/>
</dbReference>
<feature type="signal peptide" evidence="3">
    <location>
        <begin position="1"/>
        <end position="24"/>
    </location>
</feature>
<evidence type="ECO:0000256" key="2">
    <source>
        <dbReference type="ARBA" id="ARBA00022801"/>
    </source>
</evidence>
<evidence type="ECO:0000313" key="5">
    <source>
        <dbReference type="EMBL" id="RWR01241.1"/>
    </source>
</evidence>
<dbReference type="InterPro" id="IPR050300">
    <property type="entry name" value="GDXG_lipolytic_enzyme"/>
</dbReference>
<dbReference type="PANTHER" id="PTHR48081">
    <property type="entry name" value="AB HYDROLASE SUPERFAMILY PROTEIN C4A8.06C"/>
    <property type="match status" value="1"/>
</dbReference>
<evidence type="ECO:0000256" key="1">
    <source>
        <dbReference type="ARBA" id="ARBA00010515"/>
    </source>
</evidence>
<dbReference type="Pfam" id="PF07859">
    <property type="entry name" value="Abhydrolase_3"/>
    <property type="match status" value="1"/>
</dbReference>
<dbReference type="PANTHER" id="PTHR48081:SF30">
    <property type="entry name" value="ACETYL-HYDROLASE LIPR-RELATED"/>
    <property type="match status" value="1"/>
</dbReference>
<reference evidence="5 6" key="1">
    <citation type="submission" date="2014-04" db="EMBL/GenBank/DDBJ databases">
        <title>Draft genome sequence of Pantoea beijingensis strain LMG 27579, an emerging pathogen to Pleurotus eryngii with potential industrial application.</title>
        <authorList>
            <person name="Xu F."/>
            <person name="Liu Y."/>
            <person name="Wang S."/>
            <person name="Yin Y."/>
            <person name="Ma Y."/>
            <person name="Zhao S."/>
            <person name="Rong C."/>
        </authorList>
    </citation>
    <scope>NUCLEOTIDE SEQUENCE [LARGE SCALE GENOMIC DNA]</scope>
    <source>
        <strain evidence="5 6">LMG 27579</strain>
    </source>
</reference>
<keyword evidence="3" id="KW-0732">Signal</keyword>
<sequence length="329" mass="35757">MKFLSLKPQYLLLILLFSSTGGYAQSGVIVDNTGIDKITAEYQQVFAQGHHNKAGKIAFEKMMSKWELPEGVVVRDADAGGVAGKWISPAEPSFVKREVILYLHGGGFYRGSSKTHQALAATLARQANADVLLIDYRLLPQYGYPSQIDDARASYEWLLKQGYKASNIALAGDSVGGTLVLELALHLRDAGRPMPSALVVMSPVTDLTASSESMKTNATRDPILNRSELLRVAHAYLKGSDPRDPAASPLFADLHGLPPMLLQVGDGEILLDDTLRIAQAATRDDVQVSVEVWPGMIHQWQLFPAAIPNASRALTNSGQFIRDHVGKGR</sequence>
<dbReference type="GO" id="GO:0004806">
    <property type="term" value="F:triacylglycerol lipase activity"/>
    <property type="evidence" value="ECO:0007669"/>
    <property type="project" value="TreeGrafter"/>
</dbReference>
<dbReference type="PROSITE" id="PS01173">
    <property type="entry name" value="LIPASE_GDXG_HIS"/>
    <property type="match status" value="1"/>
</dbReference>
<evidence type="ECO:0000313" key="6">
    <source>
        <dbReference type="Proteomes" id="UP000288794"/>
    </source>
</evidence>
<feature type="chain" id="PRO_5019254823" description="Alpha/beta hydrolase fold-3 domain-containing protein" evidence="3">
    <location>
        <begin position="25"/>
        <end position="329"/>
    </location>
</feature>
<organism evidence="5 6">
    <name type="scientific">[Pantoea] beijingensis</name>
    <dbReference type="NCBI Taxonomy" id="1324864"/>
    <lineage>
        <taxon>Bacteria</taxon>
        <taxon>Pseudomonadati</taxon>
        <taxon>Pseudomonadota</taxon>
        <taxon>Gammaproteobacteria</taxon>
        <taxon>Enterobacterales</taxon>
        <taxon>Erwiniaceae</taxon>
        <taxon>Erwinia</taxon>
    </lineage>
</organism>
<comment type="caution">
    <text evidence="5">The sequence shown here is derived from an EMBL/GenBank/DDBJ whole genome shotgun (WGS) entry which is preliminary data.</text>
</comment>
<evidence type="ECO:0000256" key="3">
    <source>
        <dbReference type="SAM" id="SignalP"/>
    </source>
</evidence>
<dbReference type="SUPFAM" id="SSF53474">
    <property type="entry name" value="alpha/beta-Hydrolases"/>
    <property type="match status" value="1"/>
</dbReference>
<feature type="domain" description="Alpha/beta hydrolase fold-3" evidence="4">
    <location>
        <begin position="100"/>
        <end position="301"/>
    </location>
</feature>
<dbReference type="AlphaFoldDB" id="A0A443IAJ0"/>
<comment type="similarity">
    <text evidence="1">Belongs to the 'GDXG' lipolytic enzyme family.</text>
</comment>
<accession>A0A443IAJ0</accession>
<dbReference type="InterPro" id="IPR013094">
    <property type="entry name" value="AB_hydrolase_3"/>
</dbReference>
<keyword evidence="6" id="KW-1185">Reference proteome</keyword>
<keyword evidence="2" id="KW-0378">Hydrolase</keyword>